<feature type="transmembrane region" description="Helical" evidence="1">
    <location>
        <begin position="20"/>
        <end position="44"/>
    </location>
</feature>
<reference evidence="2" key="2">
    <citation type="journal article" date="2015" name="Fish Shellfish Immunol.">
        <title>Early steps in the European eel (Anguilla anguilla)-Vibrio vulnificus interaction in the gills: Role of the RtxA13 toxin.</title>
        <authorList>
            <person name="Callol A."/>
            <person name="Pajuelo D."/>
            <person name="Ebbesson L."/>
            <person name="Teles M."/>
            <person name="MacKenzie S."/>
            <person name="Amaro C."/>
        </authorList>
    </citation>
    <scope>NUCLEOTIDE SEQUENCE</scope>
</reference>
<reference evidence="2" key="1">
    <citation type="submission" date="2014-11" db="EMBL/GenBank/DDBJ databases">
        <authorList>
            <person name="Amaro Gonzalez C."/>
        </authorList>
    </citation>
    <scope>NUCLEOTIDE SEQUENCE</scope>
</reference>
<dbReference type="EMBL" id="GBXM01078652">
    <property type="protein sequence ID" value="JAH29925.1"/>
    <property type="molecule type" value="Transcribed_RNA"/>
</dbReference>
<evidence type="ECO:0000313" key="2">
    <source>
        <dbReference type="EMBL" id="JAH42657.1"/>
    </source>
</evidence>
<keyword evidence="1" id="KW-0472">Membrane</keyword>
<keyword evidence="1" id="KW-0812">Transmembrane</keyword>
<evidence type="ECO:0000256" key="1">
    <source>
        <dbReference type="SAM" id="Phobius"/>
    </source>
</evidence>
<name>A0A0E9SN31_ANGAN</name>
<accession>A0A0E9SN31</accession>
<organism evidence="2">
    <name type="scientific">Anguilla anguilla</name>
    <name type="common">European freshwater eel</name>
    <name type="synonym">Muraena anguilla</name>
    <dbReference type="NCBI Taxonomy" id="7936"/>
    <lineage>
        <taxon>Eukaryota</taxon>
        <taxon>Metazoa</taxon>
        <taxon>Chordata</taxon>
        <taxon>Craniata</taxon>
        <taxon>Vertebrata</taxon>
        <taxon>Euteleostomi</taxon>
        <taxon>Actinopterygii</taxon>
        <taxon>Neopterygii</taxon>
        <taxon>Teleostei</taxon>
        <taxon>Anguilliformes</taxon>
        <taxon>Anguillidae</taxon>
        <taxon>Anguilla</taxon>
    </lineage>
</organism>
<keyword evidence="1" id="KW-1133">Transmembrane helix</keyword>
<sequence length="48" mass="5468">MGDELRVEPRYRVCQVQNVLLLSLLFFRAVNPACMCVLPITLIVQTCT</sequence>
<proteinExistence type="predicted"/>
<protein>
    <submittedName>
        <fullName evidence="2">Uncharacterized protein</fullName>
    </submittedName>
</protein>
<dbReference type="AlphaFoldDB" id="A0A0E9SN31"/>
<dbReference type="EMBL" id="GBXM01065920">
    <property type="protein sequence ID" value="JAH42657.1"/>
    <property type="molecule type" value="Transcribed_RNA"/>
</dbReference>